<reference evidence="2" key="1">
    <citation type="submission" date="2020-06" db="EMBL/GenBank/DDBJ databases">
        <title>WGS assembly of Ceratodon purpureus strain R40.</title>
        <authorList>
            <person name="Carey S.B."/>
            <person name="Jenkins J."/>
            <person name="Shu S."/>
            <person name="Lovell J.T."/>
            <person name="Sreedasyam A."/>
            <person name="Maumus F."/>
            <person name="Tiley G.P."/>
            <person name="Fernandez-Pozo N."/>
            <person name="Barry K."/>
            <person name="Chen C."/>
            <person name="Wang M."/>
            <person name="Lipzen A."/>
            <person name="Daum C."/>
            <person name="Saski C.A."/>
            <person name="Payton A.C."/>
            <person name="Mcbreen J.C."/>
            <person name="Conrad R.E."/>
            <person name="Kollar L.M."/>
            <person name="Olsson S."/>
            <person name="Huttunen S."/>
            <person name="Landis J.B."/>
            <person name="Wickett N.J."/>
            <person name="Johnson M.G."/>
            <person name="Rensing S.A."/>
            <person name="Grimwood J."/>
            <person name="Schmutz J."/>
            <person name="Mcdaniel S.F."/>
        </authorList>
    </citation>
    <scope>NUCLEOTIDE SEQUENCE</scope>
    <source>
        <strain evidence="2">R40</strain>
    </source>
</reference>
<organism evidence="2 3">
    <name type="scientific">Ceratodon purpureus</name>
    <name type="common">Fire moss</name>
    <name type="synonym">Dicranum purpureum</name>
    <dbReference type="NCBI Taxonomy" id="3225"/>
    <lineage>
        <taxon>Eukaryota</taxon>
        <taxon>Viridiplantae</taxon>
        <taxon>Streptophyta</taxon>
        <taxon>Embryophyta</taxon>
        <taxon>Bryophyta</taxon>
        <taxon>Bryophytina</taxon>
        <taxon>Bryopsida</taxon>
        <taxon>Dicranidae</taxon>
        <taxon>Pseudoditrichales</taxon>
        <taxon>Ditrichaceae</taxon>
        <taxon>Ceratodon</taxon>
    </lineage>
</organism>
<evidence type="ECO:0000256" key="1">
    <source>
        <dbReference type="SAM" id="Phobius"/>
    </source>
</evidence>
<sequence>MGDRHELVSMSDDGPRQGGSALAPTLWACGAASQAMLARSLVKKGDGGPSMPLRAFSIASLVLGAGFCAMGGTLWASGIREVEDLRSMGRTIRSAFGKPPRTHA</sequence>
<dbReference type="OrthoDB" id="1905234at2759"/>
<keyword evidence="1" id="KW-0812">Transmembrane</keyword>
<gene>
    <name evidence="2" type="ORF">KC19_3G009600</name>
</gene>
<name>A0A8T0IDI5_CERPU</name>
<evidence type="ECO:0000313" key="3">
    <source>
        <dbReference type="Proteomes" id="UP000822688"/>
    </source>
</evidence>
<dbReference type="Proteomes" id="UP000822688">
    <property type="component" value="Chromosome 3"/>
</dbReference>
<evidence type="ECO:0000313" key="2">
    <source>
        <dbReference type="EMBL" id="KAG0581790.1"/>
    </source>
</evidence>
<keyword evidence="3" id="KW-1185">Reference proteome</keyword>
<dbReference type="EMBL" id="CM026423">
    <property type="protein sequence ID" value="KAG0581790.1"/>
    <property type="molecule type" value="Genomic_DNA"/>
</dbReference>
<dbReference type="AlphaFoldDB" id="A0A8T0IDI5"/>
<keyword evidence="1" id="KW-0472">Membrane</keyword>
<accession>A0A8T0IDI5</accession>
<proteinExistence type="predicted"/>
<dbReference type="PANTHER" id="PTHR37744:SF1">
    <property type="entry name" value="STAR LIPID TRANSFER-LIKE PROTEIN"/>
    <property type="match status" value="1"/>
</dbReference>
<protein>
    <submittedName>
        <fullName evidence="2">Uncharacterized protein</fullName>
    </submittedName>
</protein>
<dbReference type="PANTHER" id="PTHR37744">
    <property type="entry name" value="STAR LIPID TRANSFER-LIKE PROTEIN"/>
    <property type="match status" value="1"/>
</dbReference>
<comment type="caution">
    <text evidence="2">The sequence shown here is derived from an EMBL/GenBank/DDBJ whole genome shotgun (WGS) entry which is preliminary data.</text>
</comment>
<feature type="transmembrane region" description="Helical" evidence="1">
    <location>
        <begin position="54"/>
        <end position="76"/>
    </location>
</feature>
<keyword evidence="1" id="KW-1133">Transmembrane helix</keyword>